<feature type="transmembrane region" description="Helical" evidence="5">
    <location>
        <begin position="286"/>
        <end position="306"/>
    </location>
</feature>
<evidence type="ECO:0000256" key="3">
    <source>
        <dbReference type="ARBA" id="ARBA00022989"/>
    </source>
</evidence>
<keyword evidence="2 5" id="KW-0812">Transmembrane</keyword>
<protein>
    <submittedName>
        <fullName evidence="7">Polymerase</fullName>
    </submittedName>
</protein>
<feature type="transmembrane region" description="Helical" evidence="5">
    <location>
        <begin position="362"/>
        <end position="383"/>
    </location>
</feature>
<feature type="transmembrane region" description="Helical" evidence="5">
    <location>
        <begin position="63"/>
        <end position="81"/>
    </location>
</feature>
<feature type="transmembrane region" description="Helical" evidence="5">
    <location>
        <begin position="403"/>
        <end position="421"/>
    </location>
</feature>
<feature type="transmembrane region" description="Helical" evidence="5">
    <location>
        <begin position="155"/>
        <end position="176"/>
    </location>
</feature>
<sequence>MSDQGFVTKGIGWVRHAGPDEFVLDFNAPPRVSKYLLFVIVSIFVFPHNMVLKPLGAAGTVPLILAVILFCLWICSVLFGLHDPLGYRNPGRLSIGVLWVGTCISYVALYMGLTGGSTVAGRASADRWMILLMGSSALILVITEAVKSMNDAMEVVRIILLGAFFCSIVAVIQFFLRINPMEWIQAVMPGFTDNGGATPFQNRGFMVRVAGSTFHSIELAVVSAILLPLSIWRGIFDKTGRKWFHWTGTALLIFAVASTVSRSGILALVIAVGIFIPFLPLNARRWALVVAPIALCGLFLAIPGLISTLTSSFTAGDSDPSITTRTDNYPRVARMFVNHPWVGTGPGTYLPDNALYILDNQYLNVVVSMGAIGLVCIVVYLMFPGLTSVLAARAAKGESLRSLVGALAGGCVAAGICSLTFDSLAFPTFAMVYPVLVGLGGAGWILVKKEMSLNASEEIAATNFKNRSQGKGGS</sequence>
<feature type="domain" description="O-antigen ligase-related" evidence="6">
    <location>
        <begin position="249"/>
        <end position="378"/>
    </location>
</feature>
<dbReference type="InterPro" id="IPR007016">
    <property type="entry name" value="O-antigen_ligase-rel_domated"/>
</dbReference>
<dbReference type="AlphaFoldDB" id="A0A2V5LLM0"/>
<dbReference type="PANTHER" id="PTHR37422">
    <property type="entry name" value="TEICHURONIC ACID BIOSYNTHESIS PROTEIN TUAE"/>
    <property type="match status" value="1"/>
</dbReference>
<evidence type="ECO:0000256" key="5">
    <source>
        <dbReference type="SAM" id="Phobius"/>
    </source>
</evidence>
<feature type="transmembrane region" description="Helical" evidence="5">
    <location>
        <begin position="251"/>
        <end position="279"/>
    </location>
</feature>
<keyword evidence="8" id="KW-1185">Reference proteome</keyword>
<feature type="transmembrane region" description="Helical" evidence="5">
    <location>
        <begin position="209"/>
        <end position="231"/>
    </location>
</feature>
<dbReference type="Pfam" id="PF04932">
    <property type="entry name" value="Wzy_C"/>
    <property type="match status" value="1"/>
</dbReference>
<keyword evidence="4 5" id="KW-0472">Membrane</keyword>
<evidence type="ECO:0000256" key="1">
    <source>
        <dbReference type="ARBA" id="ARBA00004141"/>
    </source>
</evidence>
<accession>A0A2V5LLM0</accession>
<feature type="transmembrane region" description="Helical" evidence="5">
    <location>
        <begin position="32"/>
        <end position="51"/>
    </location>
</feature>
<keyword evidence="3 5" id="KW-1133">Transmembrane helix</keyword>
<evidence type="ECO:0000259" key="6">
    <source>
        <dbReference type="Pfam" id="PF04932"/>
    </source>
</evidence>
<organism evidence="7 8">
    <name type="scientific">Arthrobacter livingstonensis</name>
    <dbReference type="NCBI Taxonomy" id="670078"/>
    <lineage>
        <taxon>Bacteria</taxon>
        <taxon>Bacillati</taxon>
        <taxon>Actinomycetota</taxon>
        <taxon>Actinomycetes</taxon>
        <taxon>Micrococcales</taxon>
        <taxon>Micrococcaceae</taxon>
        <taxon>Arthrobacter</taxon>
    </lineage>
</organism>
<dbReference type="GO" id="GO:0016020">
    <property type="term" value="C:membrane"/>
    <property type="evidence" value="ECO:0007669"/>
    <property type="project" value="UniProtKB-SubCell"/>
</dbReference>
<dbReference type="PANTHER" id="PTHR37422:SF13">
    <property type="entry name" value="LIPOPOLYSACCHARIDE BIOSYNTHESIS PROTEIN PA4999-RELATED"/>
    <property type="match status" value="1"/>
</dbReference>
<evidence type="ECO:0000256" key="2">
    <source>
        <dbReference type="ARBA" id="ARBA00022692"/>
    </source>
</evidence>
<evidence type="ECO:0000313" key="8">
    <source>
        <dbReference type="Proteomes" id="UP000247832"/>
    </source>
</evidence>
<dbReference type="Proteomes" id="UP000247832">
    <property type="component" value="Unassembled WGS sequence"/>
</dbReference>
<evidence type="ECO:0000256" key="4">
    <source>
        <dbReference type="ARBA" id="ARBA00023136"/>
    </source>
</evidence>
<evidence type="ECO:0000313" key="7">
    <source>
        <dbReference type="EMBL" id="PYI68360.1"/>
    </source>
</evidence>
<feature type="transmembrane region" description="Helical" evidence="5">
    <location>
        <begin position="93"/>
        <end position="113"/>
    </location>
</feature>
<name>A0A2V5LLM0_9MICC</name>
<feature type="transmembrane region" description="Helical" evidence="5">
    <location>
        <begin position="427"/>
        <end position="447"/>
    </location>
</feature>
<dbReference type="InterPro" id="IPR051533">
    <property type="entry name" value="WaaL-like"/>
</dbReference>
<feature type="transmembrane region" description="Helical" evidence="5">
    <location>
        <begin position="125"/>
        <end position="143"/>
    </location>
</feature>
<comment type="caution">
    <text evidence="7">The sequence shown here is derived from an EMBL/GenBank/DDBJ whole genome shotgun (WGS) entry which is preliminary data.</text>
</comment>
<dbReference type="OrthoDB" id="5243524at2"/>
<reference evidence="7 8" key="1">
    <citation type="submission" date="2018-05" db="EMBL/GenBank/DDBJ databases">
        <title>Genetic diversity of glacier-inhabiting Cryobacterium bacteria in China and description of Cryobacterium mengkeensis sp. nov. and Arthrobacter glacialis sp. nov.</title>
        <authorList>
            <person name="Liu Q."/>
            <person name="Xin Y.-H."/>
        </authorList>
    </citation>
    <scope>NUCLEOTIDE SEQUENCE [LARGE SCALE GENOMIC DNA]</scope>
    <source>
        <strain evidence="7 8">LI2</strain>
    </source>
</reference>
<comment type="subcellular location">
    <subcellularLocation>
        <location evidence="1">Membrane</location>
        <topology evidence="1">Multi-pass membrane protein</topology>
    </subcellularLocation>
</comment>
<proteinExistence type="predicted"/>
<dbReference type="EMBL" id="QJVD01000005">
    <property type="protein sequence ID" value="PYI68360.1"/>
    <property type="molecule type" value="Genomic_DNA"/>
</dbReference>
<gene>
    <name evidence="7" type="ORF">CVV68_05975</name>
</gene>